<comment type="caution">
    <text evidence="1">The sequence shown here is derived from an EMBL/GenBank/DDBJ whole genome shotgun (WGS) entry which is preliminary data.</text>
</comment>
<gene>
    <name evidence="1" type="ORF">FB567DRAFT_554680</name>
</gene>
<evidence type="ECO:0000313" key="2">
    <source>
        <dbReference type="Proteomes" id="UP000813461"/>
    </source>
</evidence>
<reference evidence="1" key="1">
    <citation type="journal article" date="2021" name="Nat. Commun.">
        <title>Genetic determinants of endophytism in the Arabidopsis root mycobiome.</title>
        <authorList>
            <person name="Mesny F."/>
            <person name="Miyauchi S."/>
            <person name="Thiergart T."/>
            <person name="Pickel B."/>
            <person name="Atanasova L."/>
            <person name="Karlsson M."/>
            <person name="Huettel B."/>
            <person name="Barry K.W."/>
            <person name="Haridas S."/>
            <person name="Chen C."/>
            <person name="Bauer D."/>
            <person name="Andreopoulos W."/>
            <person name="Pangilinan J."/>
            <person name="LaButti K."/>
            <person name="Riley R."/>
            <person name="Lipzen A."/>
            <person name="Clum A."/>
            <person name="Drula E."/>
            <person name="Henrissat B."/>
            <person name="Kohler A."/>
            <person name="Grigoriev I.V."/>
            <person name="Martin F.M."/>
            <person name="Hacquard S."/>
        </authorList>
    </citation>
    <scope>NUCLEOTIDE SEQUENCE</scope>
    <source>
        <strain evidence="1">MPI-SDFR-AT-0120</strain>
    </source>
</reference>
<name>A0A8K0QU75_9PLEO</name>
<protein>
    <submittedName>
        <fullName evidence="1">Uncharacterized protein</fullName>
    </submittedName>
</protein>
<proteinExistence type="predicted"/>
<dbReference type="AlphaFoldDB" id="A0A8K0QU75"/>
<organism evidence="1 2">
    <name type="scientific">Paraphoma chrysanthemicola</name>
    <dbReference type="NCBI Taxonomy" id="798071"/>
    <lineage>
        <taxon>Eukaryota</taxon>
        <taxon>Fungi</taxon>
        <taxon>Dikarya</taxon>
        <taxon>Ascomycota</taxon>
        <taxon>Pezizomycotina</taxon>
        <taxon>Dothideomycetes</taxon>
        <taxon>Pleosporomycetidae</taxon>
        <taxon>Pleosporales</taxon>
        <taxon>Pleosporineae</taxon>
        <taxon>Phaeosphaeriaceae</taxon>
        <taxon>Paraphoma</taxon>
    </lineage>
</organism>
<evidence type="ECO:0000313" key="1">
    <source>
        <dbReference type="EMBL" id="KAH7070877.1"/>
    </source>
</evidence>
<accession>A0A8K0QU75</accession>
<sequence length="239" mass="27536">MKVYFKFPPSDGGCWYIAKIQRHIEWAQATGDALYTLGFLFRKDLRRGNIDQNDPRLKAFARLLKKGYKSIVRLTEDIVAKIKVLVNHHRFQIAFGATNLPALAHRASFSVDDAFCSIQYAIRHIVTEDNTLNSSPMLAGSLRSLRWWDEEPPWRSLLSRPEVPFWDEDFGLAAATNRETFELFMRGRDLLEDGRKVGASIETDQNAELESLDDWNHAECQAAWRRSAIINHPYLQLRG</sequence>
<keyword evidence="2" id="KW-1185">Reference proteome</keyword>
<dbReference type="Proteomes" id="UP000813461">
    <property type="component" value="Unassembled WGS sequence"/>
</dbReference>
<dbReference type="EMBL" id="JAGMVJ010000026">
    <property type="protein sequence ID" value="KAH7070877.1"/>
    <property type="molecule type" value="Genomic_DNA"/>
</dbReference>
<dbReference type="OrthoDB" id="10344770at2759"/>